<dbReference type="SMART" id="SM00406">
    <property type="entry name" value="IGv"/>
    <property type="match status" value="1"/>
</dbReference>
<dbReference type="PANTHER" id="PTHR45080:SF8">
    <property type="entry name" value="IG-LIKE DOMAIN-CONTAINING PROTEIN"/>
    <property type="match status" value="1"/>
</dbReference>
<gene>
    <name evidence="5" type="ORF">ACJMK2_044319</name>
</gene>
<evidence type="ECO:0000259" key="4">
    <source>
        <dbReference type="PROSITE" id="PS50835"/>
    </source>
</evidence>
<feature type="signal peptide" evidence="3">
    <location>
        <begin position="1"/>
        <end position="32"/>
    </location>
</feature>
<dbReference type="InterPro" id="IPR013106">
    <property type="entry name" value="Ig_V-set"/>
</dbReference>
<evidence type="ECO:0000256" key="3">
    <source>
        <dbReference type="SAM" id="SignalP"/>
    </source>
</evidence>
<dbReference type="SUPFAM" id="SSF48726">
    <property type="entry name" value="Immunoglobulin"/>
    <property type="match status" value="3"/>
</dbReference>
<dbReference type="Pfam" id="PF13927">
    <property type="entry name" value="Ig_3"/>
    <property type="match status" value="1"/>
</dbReference>
<dbReference type="PROSITE" id="PS50835">
    <property type="entry name" value="IG_LIKE"/>
    <property type="match status" value="3"/>
</dbReference>
<proteinExistence type="predicted"/>
<feature type="domain" description="Ig-like" evidence="4">
    <location>
        <begin position="216"/>
        <end position="317"/>
    </location>
</feature>
<dbReference type="CDD" id="cd00099">
    <property type="entry name" value="IgV"/>
    <property type="match status" value="1"/>
</dbReference>
<dbReference type="Gene3D" id="2.60.40.10">
    <property type="entry name" value="Immunoglobulins"/>
    <property type="match status" value="3"/>
</dbReference>
<dbReference type="SMART" id="SM00409">
    <property type="entry name" value="IG"/>
    <property type="match status" value="3"/>
</dbReference>
<dbReference type="InterPro" id="IPR013151">
    <property type="entry name" value="Immunoglobulin_dom"/>
</dbReference>
<keyword evidence="2" id="KW-1015">Disulfide bond</keyword>
<dbReference type="EMBL" id="JBJQND010000009">
    <property type="protein sequence ID" value="KAL3867086.1"/>
    <property type="molecule type" value="Genomic_DNA"/>
</dbReference>
<keyword evidence="1 3" id="KW-0732">Signal</keyword>
<dbReference type="PROSITE" id="PS51257">
    <property type="entry name" value="PROKAR_LIPOPROTEIN"/>
    <property type="match status" value="1"/>
</dbReference>
<reference evidence="5 6" key="1">
    <citation type="submission" date="2024-11" db="EMBL/GenBank/DDBJ databases">
        <title>Chromosome-level genome assembly of the freshwater bivalve Anodonta woodiana.</title>
        <authorList>
            <person name="Chen X."/>
        </authorList>
    </citation>
    <scope>NUCLEOTIDE SEQUENCE [LARGE SCALE GENOMIC DNA]</scope>
    <source>
        <strain evidence="5">MN2024</strain>
        <tissue evidence="5">Gills</tissue>
    </source>
</reference>
<feature type="domain" description="Ig-like" evidence="4">
    <location>
        <begin position="8"/>
        <end position="119"/>
    </location>
</feature>
<protein>
    <recommendedName>
        <fullName evidence="4">Ig-like domain-containing protein</fullName>
    </recommendedName>
</protein>
<dbReference type="InterPro" id="IPR003599">
    <property type="entry name" value="Ig_sub"/>
</dbReference>
<dbReference type="Proteomes" id="UP001634394">
    <property type="component" value="Unassembled WGS sequence"/>
</dbReference>
<organism evidence="5 6">
    <name type="scientific">Sinanodonta woodiana</name>
    <name type="common">Chinese pond mussel</name>
    <name type="synonym">Anodonta woodiana</name>
    <dbReference type="NCBI Taxonomy" id="1069815"/>
    <lineage>
        <taxon>Eukaryota</taxon>
        <taxon>Metazoa</taxon>
        <taxon>Spiralia</taxon>
        <taxon>Lophotrochozoa</taxon>
        <taxon>Mollusca</taxon>
        <taxon>Bivalvia</taxon>
        <taxon>Autobranchia</taxon>
        <taxon>Heteroconchia</taxon>
        <taxon>Palaeoheterodonta</taxon>
        <taxon>Unionida</taxon>
        <taxon>Unionoidea</taxon>
        <taxon>Unionidae</taxon>
        <taxon>Unioninae</taxon>
        <taxon>Sinanodonta</taxon>
    </lineage>
</organism>
<evidence type="ECO:0000313" key="5">
    <source>
        <dbReference type="EMBL" id="KAL3867086.1"/>
    </source>
</evidence>
<sequence length="334" mass="37779">MRCSVGGPRFIQTMSPFLVCFLIGCGFSGVKCKMIEVCAEINAPATLPCKVSNQGLNNSVHWYKKPNILISIGKYFYNTRMSFSQESKEEWDIHIRHVHVDDAGQYTCKVGEKVMAKVNLVVKGPPVIHETHNMTFEEGSTGILWCNVTGFPTPSVRWYWKSPHQSDLTETDSGAEGAKLVLHNITRYYDNIYICKASNSVAANRREIRVHVKFGPDVGVFQETITAIVGQEVKLHCAVEAFPMEGELEWVLENGQQIRAGEKYDIIPDREFVKDFNTQFLSMVIQEGHLGVGDYGKYVCRTKNFARGYNEKTVVIQKPIEDRENVENITDINV</sequence>
<dbReference type="AlphaFoldDB" id="A0ABD3W121"/>
<dbReference type="CDD" id="cd00096">
    <property type="entry name" value="Ig"/>
    <property type="match status" value="1"/>
</dbReference>
<dbReference type="InterPro" id="IPR050958">
    <property type="entry name" value="Cell_Adh-Cytoskel_Orgn"/>
</dbReference>
<dbReference type="InterPro" id="IPR036179">
    <property type="entry name" value="Ig-like_dom_sf"/>
</dbReference>
<dbReference type="InterPro" id="IPR007110">
    <property type="entry name" value="Ig-like_dom"/>
</dbReference>
<dbReference type="InterPro" id="IPR003598">
    <property type="entry name" value="Ig_sub2"/>
</dbReference>
<evidence type="ECO:0000256" key="2">
    <source>
        <dbReference type="ARBA" id="ARBA00023157"/>
    </source>
</evidence>
<dbReference type="InterPro" id="IPR013783">
    <property type="entry name" value="Ig-like_fold"/>
</dbReference>
<feature type="chain" id="PRO_5044774329" description="Ig-like domain-containing protein" evidence="3">
    <location>
        <begin position="33"/>
        <end position="334"/>
    </location>
</feature>
<dbReference type="SMART" id="SM00408">
    <property type="entry name" value="IGc2"/>
    <property type="match status" value="3"/>
</dbReference>
<dbReference type="Pfam" id="PF00047">
    <property type="entry name" value="ig"/>
    <property type="match status" value="1"/>
</dbReference>
<dbReference type="PANTHER" id="PTHR45080">
    <property type="entry name" value="CONTACTIN 5"/>
    <property type="match status" value="1"/>
</dbReference>
<evidence type="ECO:0000313" key="6">
    <source>
        <dbReference type="Proteomes" id="UP001634394"/>
    </source>
</evidence>
<evidence type="ECO:0000256" key="1">
    <source>
        <dbReference type="ARBA" id="ARBA00022729"/>
    </source>
</evidence>
<name>A0ABD3W121_SINWO</name>
<feature type="domain" description="Ig-like" evidence="4">
    <location>
        <begin position="125"/>
        <end position="211"/>
    </location>
</feature>
<accession>A0ABD3W121</accession>
<comment type="caution">
    <text evidence="5">The sequence shown here is derived from an EMBL/GenBank/DDBJ whole genome shotgun (WGS) entry which is preliminary data.</text>
</comment>
<keyword evidence="6" id="KW-1185">Reference proteome</keyword>